<protein>
    <recommendedName>
        <fullName evidence="7">Bacterioferritin-associated ferredoxin</fullName>
    </recommendedName>
</protein>
<dbReference type="GO" id="GO:0046872">
    <property type="term" value="F:metal ion binding"/>
    <property type="evidence" value="ECO:0007669"/>
    <property type="project" value="UniProtKB-KW"/>
</dbReference>
<evidence type="ECO:0000256" key="3">
    <source>
        <dbReference type="ARBA" id="ARBA00022723"/>
    </source>
</evidence>
<evidence type="ECO:0000256" key="1">
    <source>
        <dbReference type="ARBA" id="ARBA00022448"/>
    </source>
</evidence>
<dbReference type="Gene3D" id="1.10.10.1100">
    <property type="entry name" value="BFD-like [2Fe-2S]-binding domain"/>
    <property type="match status" value="1"/>
</dbReference>
<feature type="domain" description="BFD-like [2Fe-2S]-binding" evidence="9">
    <location>
        <begin position="35"/>
        <end position="84"/>
    </location>
</feature>
<evidence type="ECO:0000256" key="4">
    <source>
        <dbReference type="ARBA" id="ARBA00022982"/>
    </source>
</evidence>
<dbReference type="Proteomes" id="UP000216311">
    <property type="component" value="Unassembled WGS sequence"/>
</dbReference>
<evidence type="ECO:0000256" key="7">
    <source>
        <dbReference type="ARBA" id="ARBA00039386"/>
    </source>
</evidence>
<keyword evidence="6" id="KW-0411">Iron-sulfur</keyword>
<dbReference type="EMBL" id="NMVQ01000009">
    <property type="protein sequence ID" value="OYO22800.1"/>
    <property type="molecule type" value="Genomic_DNA"/>
</dbReference>
<keyword evidence="3" id="KW-0479">Metal-binding</keyword>
<dbReference type="Pfam" id="PF04324">
    <property type="entry name" value="Fer2_BFD"/>
    <property type="match status" value="1"/>
</dbReference>
<evidence type="ECO:0000259" key="9">
    <source>
        <dbReference type="Pfam" id="PF04324"/>
    </source>
</evidence>
<comment type="caution">
    <text evidence="10">The sequence shown here is derived from an EMBL/GenBank/DDBJ whole genome shotgun (WGS) entry which is preliminary data.</text>
</comment>
<evidence type="ECO:0000256" key="6">
    <source>
        <dbReference type="ARBA" id="ARBA00023014"/>
    </source>
</evidence>
<dbReference type="AlphaFoldDB" id="A0A255H529"/>
<proteinExistence type="inferred from homology"/>
<dbReference type="PANTHER" id="PTHR37424">
    <property type="entry name" value="BACTERIOFERRITIN-ASSOCIATED FERREDOXIN"/>
    <property type="match status" value="1"/>
</dbReference>
<dbReference type="GO" id="GO:0051537">
    <property type="term" value="F:2 iron, 2 sulfur cluster binding"/>
    <property type="evidence" value="ECO:0007669"/>
    <property type="project" value="UniProtKB-KW"/>
</dbReference>
<dbReference type="InterPro" id="IPR052371">
    <property type="entry name" value="BFD-associated_ferredoxin"/>
</dbReference>
<evidence type="ECO:0000313" key="11">
    <source>
        <dbReference type="Proteomes" id="UP000216311"/>
    </source>
</evidence>
<evidence type="ECO:0000256" key="2">
    <source>
        <dbReference type="ARBA" id="ARBA00022714"/>
    </source>
</evidence>
<keyword evidence="11" id="KW-1185">Reference proteome</keyword>
<comment type="similarity">
    <text evidence="8">Belongs to the Bfd family.</text>
</comment>
<reference evidence="10 11" key="1">
    <citation type="submission" date="2017-07" db="EMBL/GenBank/DDBJ databases">
        <title>Draft whole genome sequences of clinical Proprionibacteriaceae strains.</title>
        <authorList>
            <person name="Bernier A.-M."/>
            <person name="Bernard K."/>
            <person name="Domingo M.-C."/>
        </authorList>
    </citation>
    <scope>NUCLEOTIDE SEQUENCE [LARGE SCALE GENOMIC DNA]</scope>
    <source>
        <strain evidence="10 11">NML 130396</strain>
    </source>
</reference>
<evidence type="ECO:0000256" key="8">
    <source>
        <dbReference type="ARBA" id="ARBA00046332"/>
    </source>
</evidence>
<keyword evidence="1" id="KW-0813">Transport</keyword>
<accession>A0A255H529</accession>
<evidence type="ECO:0000313" key="10">
    <source>
        <dbReference type="EMBL" id="OYO22800.1"/>
    </source>
</evidence>
<gene>
    <name evidence="10" type="ORF">CGZ93_07070</name>
</gene>
<keyword evidence="4" id="KW-0249">Electron transport</keyword>
<name>A0A255H529_9ACTN</name>
<organism evidence="10 11">
    <name type="scientific">Enemella dayhoffiae</name>
    <dbReference type="NCBI Taxonomy" id="2016507"/>
    <lineage>
        <taxon>Bacteria</taxon>
        <taxon>Bacillati</taxon>
        <taxon>Actinomycetota</taxon>
        <taxon>Actinomycetes</taxon>
        <taxon>Propionibacteriales</taxon>
        <taxon>Propionibacteriaceae</taxon>
        <taxon>Enemella</taxon>
    </lineage>
</organism>
<sequence>MTLTKLGGMGAWETKQSVARGSQVRVGQVSLTCMIVCHCEVVSDREVAASCHRGAQTVEQVGMMTEAGTGCGGCHESIRAILERYCGPQDHSLEETDEAA</sequence>
<dbReference type="InterPro" id="IPR007419">
    <property type="entry name" value="BFD-like_2Fe2S-bd_dom"/>
</dbReference>
<keyword evidence="5" id="KW-0408">Iron</keyword>
<keyword evidence="2" id="KW-0001">2Fe-2S</keyword>
<dbReference type="PANTHER" id="PTHR37424:SF1">
    <property type="entry name" value="BACTERIOFERRITIN-ASSOCIATED FERREDOXIN"/>
    <property type="match status" value="1"/>
</dbReference>
<evidence type="ECO:0000256" key="5">
    <source>
        <dbReference type="ARBA" id="ARBA00023004"/>
    </source>
</evidence>
<dbReference type="InterPro" id="IPR041854">
    <property type="entry name" value="BFD-like_2Fe2S-bd_dom_sf"/>
</dbReference>